<evidence type="ECO:0000313" key="3">
    <source>
        <dbReference type="Proteomes" id="UP000085678"/>
    </source>
</evidence>
<gene>
    <name evidence="4" type="primary">LOC106175886</name>
</gene>
<evidence type="ECO:0000256" key="1">
    <source>
        <dbReference type="ARBA" id="ARBA00022729"/>
    </source>
</evidence>
<name>A0A1S3JT37_LINAN</name>
<dbReference type="InParanoid" id="A0A1S3JT37"/>
<keyword evidence="2" id="KW-1133">Transmembrane helix</keyword>
<feature type="transmembrane region" description="Helical" evidence="2">
    <location>
        <begin position="130"/>
        <end position="153"/>
    </location>
</feature>
<keyword evidence="2" id="KW-0472">Membrane</keyword>
<keyword evidence="2" id="KW-0812">Transmembrane</keyword>
<feature type="transmembrane region" description="Helical" evidence="2">
    <location>
        <begin position="15"/>
        <end position="32"/>
    </location>
</feature>
<reference evidence="4" key="1">
    <citation type="submission" date="2025-08" db="UniProtKB">
        <authorList>
            <consortium name="RefSeq"/>
        </authorList>
    </citation>
    <scope>IDENTIFICATION</scope>
    <source>
        <tissue evidence="4">Gonads</tissue>
    </source>
</reference>
<dbReference type="KEGG" id="lak:106175886"/>
<dbReference type="AlphaFoldDB" id="A0A1S3JT37"/>
<organism evidence="3 4">
    <name type="scientific">Lingula anatina</name>
    <name type="common">Brachiopod</name>
    <name type="synonym">Lingula unguis</name>
    <dbReference type="NCBI Taxonomy" id="7574"/>
    <lineage>
        <taxon>Eukaryota</taxon>
        <taxon>Metazoa</taxon>
        <taxon>Spiralia</taxon>
        <taxon>Lophotrochozoa</taxon>
        <taxon>Brachiopoda</taxon>
        <taxon>Linguliformea</taxon>
        <taxon>Lingulata</taxon>
        <taxon>Lingulida</taxon>
        <taxon>Linguloidea</taxon>
        <taxon>Lingulidae</taxon>
        <taxon>Lingula</taxon>
    </lineage>
</organism>
<protein>
    <submittedName>
        <fullName evidence="4">Uncharacterized protein LOC106175886</fullName>
    </submittedName>
</protein>
<dbReference type="GeneID" id="106175886"/>
<dbReference type="RefSeq" id="XP_013413497.2">
    <property type="nucleotide sequence ID" value="XM_013558043.2"/>
</dbReference>
<evidence type="ECO:0000313" key="4">
    <source>
        <dbReference type="RefSeq" id="XP_013413497.2"/>
    </source>
</evidence>
<evidence type="ECO:0000256" key="2">
    <source>
        <dbReference type="SAM" id="Phobius"/>
    </source>
</evidence>
<accession>A0A1S3JT37</accession>
<keyword evidence="3" id="KW-1185">Reference proteome</keyword>
<proteinExistence type="predicted"/>
<dbReference type="Proteomes" id="UP000085678">
    <property type="component" value="Unplaced"/>
</dbReference>
<dbReference type="PANTHER" id="PTHR33562">
    <property type="entry name" value="ATILLA, ISOFORM B-RELATED-RELATED"/>
    <property type="match status" value="1"/>
</dbReference>
<keyword evidence="1" id="KW-0732">Signal</keyword>
<dbReference type="InterPro" id="IPR050975">
    <property type="entry name" value="Sleep_regulator"/>
</dbReference>
<sequence length="171" mass="19029">MNPTGIMGIPLTGQIWVQIFLTAALAIIWCSFPVDSIKCYVCDDRLPPSNVSSRPSKNQCQDDFDRDVNRDNVEECEKGCLKTKTAHGTILVERFCSVIELQVGCQRAVIRGEPGNACFCKDRDRCNQAVAIRMGPLAGWLLCMGYLILGLWLRDGGNLDITEILRMAMSK</sequence>